<organism evidence="1 2">
    <name type="scientific">Clonostachys rosea f. rosea IK726</name>
    <dbReference type="NCBI Taxonomy" id="1349383"/>
    <lineage>
        <taxon>Eukaryota</taxon>
        <taxon>Fungi</taxon>
        <taxon>Dikarya</taxon>
        <taxon>Ascomycota</taxon>
        <taxon>Pezizomycotina</taxon>
        <taxon>Sordariomycetes</taxon>
        <taxon>Hypocreomycetidae</taxon>
        <taxon>Hypocreales</taxon>
        <taxon>Bionectriaceae</taxon>
        <taxon>Clonostachys</taxon>
    </lineage>
</organism>
<reference evidence="1" key="2">
    <citation type="submission" date="2021-10" db="EMBL/GenBank/DDBJ databases">
        <authorList>
            <person name="Piombo E."/>
        </authorList>
    </citation>
    <scope>NUCLEOTIDE SEQUENCE</scope>
</reference>
<keyword evidence="2" id="KW-1185">Reference proteome</keyword>
<sequence length="269" mass="29576">MSCHGMELYITGLSTKKHMTCVEKRRTCLFKLGMRVYKEHLKYAIFGGVLSQGGGGEYSYGGSLTNFVRGIHIDSHAESPLALNKAEDYDLSPNGTKVAFLTKDITLPLAKSPAARSIWCPLMATLRTPCSSTPEARSATPMNGISYESNRTILYTAQVHGGAGSFNVTRLAGDWDRSPTVPLWSEDGRIIFVDTADQDRQRLFLGPVDAGDDYEPANITDEGVPANFYRLPGDQPRRLHRVGRRQRDQVPVPSQQGRQGAGAQDCVRV</sequence>
<dbReference type="EMBL" id="CADEHS020000485">
    <property type="protein sequence ID" value="CAG9952406.1"/>
    <property type="molecule type" value="Genomic_DNA"/>
</dbReference>
<comment type="caution">
    <text evidence="1">The sequence shown here is derived from an EMBL/GenBank/DDBJ whole genome shotgun (WGS) entry which is preliminary data.</text>
</comment>
<gene>
    <name evidence="1" type="ORF">CRV2_00019680</name>
</gene>
<accession>A0ACA9UGB6</accession>
<reference evidence="1" key="1">
    <citation type="submission" date="2020-04" db="EMBL/GenBank/DDBJ databases">
        <authorList>
            <person name="Broberg M."/>
        </authorList>
    </citation>
    <scope>NUCLEOTIDE SEQUENCE</scope>
</reference>
<proteinExistence type="predicted"/>
<evidence type="ECO:0000313" key="1">
    <source>
        <dbReference type="EMBL" id="CAG9952406.1"/>
    </source>
</evidence>
<evidence type="ECO:0000313" key="2">
    <source>
        <dbReference type="Proteomes" id="UP000836387"/>
    </source>
</evidence>
<name>A0ACA9UGB6_BIOOC</name>
<protein>
    <submittedName>
        <fullName evidence="1">Uncharacterized protein</fullName>
    </submittedName>
</protein>
<dbReference type="Proteomes" id="UP000836387">
    <property type="component" value="Unassembled WGS sequence"/>
</dbReference>